<evidence type="ECO:0000256" key="2">
    <source>
        <dbReference type="HAMAP-Rule" id="MF_01954"/>
    </source>
</evidence>
<dbReference type="RefSeq" id="WP_120103216.1">
    <property type="nucleotide sequence ID" value="NZ_QKNY01000018.1"/>
</dbReference>
<comment type="subcellular location">
    <subcellularLocation>
        <location evidence="2">Cytoplasm</location>
    </subcellularLocation>
</comment>
<dbReference type="AlphaFoldDB" id="A0A3A6Q7W4"/>
<dbReference type="PANTHER" id="PTHR33569">
    <property type="entry name" value="UREASE"/>
    <property type="match status" value="1"/>
</dbReference>
<sequence>MSDMVPGELLTADEPVEINADRETASVTVENTGDRPSQVGSHFHFFEANPALDFDREAAFGMRLDIPAGTAIRFEPGCEEDVDLVAYGGNRILKGMGGLVEGDLDDEEIKEAALERAREQGYMEADE</sequence>
<dbReference type="NCBIfam" id="NF009682">
    <property type="entry name" value="PRK13203.1"/>
    <property type="match status" value="1"/>
</dbReference>
<comment type="pathway">
    <text evidence="2">Nitrogen metabolism; urea degradation; CO(2) and NH(3) from urea (urease route): step 1/1.</text>
</comment>
<name>A0A3A6Q7W4_9EURY</name>
<keyword evidence="1 2" id="KW-0378">Hydrolase</keyword>
<comment type="subunit">
    <text evidence="2">Heterotrimer of UreA (gamma), UreB (beta) and UreC (alpha) subunits. Three heterotrimers associate to form the active enzyme.</text>
</comment>
<dbReference type="EMBL" id="QKNY01000018">
    <property type="protein sequence ID" value="RJX41946.1"/>
    <property type="molecule type" value="Genomic_DNA"/>
</dbReference>
<comment type="caution">
    <text evidence="3">The sequence shown here is derived from an EMBL/GenBank/DDBJ whole genome shotgun (WGS) entry which is preliminary data.</text>
</comment>
<gene>
    <name evidence="2" type="primary">ureB</name>
    <name evidence="3" type="ORF">DM826_09805</name>
</gene>
<keyword evidence="4" id="KW-1185">Reference proteome</keyword>
<dbReference type="CDD" id="cd00407">
    <property type="entry name" value="Urease_beta"/>
    <property type="match status" value="1"/>
</dbReference>
<evidence type="ECO:0000313" key="4">
    <source>
        <dbReference type="Proteomes" id="UP000276588"/>
    </source>
</evidence>
<dbReference type="InterPro" id="IPR036461">
    <property type="entry name" value="Urease_betasu_sf"/>
</dbReference>
<keyword evidence="2" id="KW-0963">Cytoplasm</keyword>
<comment type="similarity">
    <text evidence="2">Belongs to the urease beta subunit family.</text>
</comment>
<dbReference type="Gene3D" id="2.10.150.10">
    <property type="entry name" value="Urease, beta subunit"/>
    <property type="match status" value="1"/>
</dbReference>
<dbReference type="NCBIfam" id="TIGR00192">
    <property type="entry name" value="urease_beta"/>
    <property type="match status" value="1"/>
</dbReference>
<dbReference type="SUPFAM" id="SSF51278">
    <property type="entry name" value="Urease, beta-subunit"/>
    <property type="match status" value="1"/>
</dbReference>
<evidence type="ECO:0000313" key="3">
    <source>
        <dbReference type="EMBL" id="RJX41946.1"/>
    </source>
</evidence>
<dbReference type="InterPro" id="IPR050069">
    <property type="entry name" value="Urease_subunit"/>
</dbReference>
<comment type="catalytic activity">
    <reaction evidence="2">
        <text>urea + 2 H2O + H(+) = hydrogencarbonate + 2 NH4(+)</text>
        <dbReference type="Rhea" id="RHEA:20557"/>
        <dbReference type="ChEBI" id="CHEBI:15377"/>
        <dbReference type="ChEBI" id="CHEBI:15378"/>
        <dbReference type="ChEBI" id="CHEBI:16199"/>
        <dbReference type="ChEBI" id="CHEBI:17544"/>
        <dbReference type="ChEBI" id="CHEBI:28938"/>
        <dbReference type="EC" id="3.5.1.5"/>
    </reaction>
</comment>
<dbReference type="GO" id="GO:0035550">
    <property type="term" value="C:urease complex"/>
    <property type="evidence" value="ECO:0007669"/>
    <property type="project" value="InterPro"/>
</dbReference>
<proteinExistence type="inferred from homology"/>
<dbReference type="HAMAP" id="MF_01954">
    <property type="entry name" value="Urease_beta"/>
    <property type="match status" value="1"/>
</dbReference>
<accession>A0A3A6Q7W4</accession>
<dbReference type="OrthoDB" id="2598at2157"/>
<dbReference type="GO" id="GO:0009039">
    <property type="term" value="F:urease activity"/>
    <property type="evidence" value="ECO:0007669"/>
    <property type="project" value="UniProtKB-UniRule"/>
</dbReference>
<dbReference type="Proteomes" id="UP000276588">
    <property type="component" value="Unassembled WGS sequence"/>
</dbReference>
<dbReference type="Pfam" id="PF00699">
    <property type="entry name" value="Urease_beta"/>
    <property type="match status" value="1"/>
</dbReference>
<protein>
    <recommendedName>
        <fullName evidence="2">Urease subunit beta</fullName>
        <ecNumber evidence="2">3.5.1.5</ecNumber>
    </recommendedName>
    <alternativeName>
        <fullName evidence="2">Urea amidohydrolase subunit beta</fullName>
    </alternativeName>
</protein>
<dbReference type="UniPathway" id="UPA00258">
    <property type="reaction ID" value="UER00370"/>
</dbReference>
<dbReference type="FunFam" id="2.10.150.10:FF:000001">
    <property type="entry name" value="Urease subunit beta"/>
    <property type="match status" value="1"/>
</dbReference>
<evidence type="ECO:0000256" key="1">
    <source>
        <dbReference type="ARBA" id="ARBA00022801"/>
    </source>
</evidence>
<dbReference type="PANTHER" id="PTHR33569:SF1">
    <property type="entry name" value="UREASE"/>
    <property type="match status" value="1"/>
</dbReference>
<dbReference type="InterPro" id="IPR002019">
    <property type="entry name" value="Urease_beta-like"/>
</dbReference>
<dbReference type="EC" id="3.5.1.5" evidence="2"/>
<dbReference type="GO" id="GO:0043419">
    <property type="term" value="P:urea catabolic process"/>
    <property type="evidence" value="ECO:0007669"/>
    <property type="project" value="UniProtKB-UniRule"/>
</dbReference>
<organism evidence="3 4">
    <name type="scientific">Halonotius aquaticus</name>
    <dbReference type="NCBI Taxonomy" id="2216978"/>
    <lineage>
        <taxon>Archaea</taxon>
        <taxon>Methanobacteriati</taxon>
        <taxon>Methanobacteriota</taxon>
        <taxon>Stenosarchaea group</taxon>
        <taxon>Halobacteria</taxon>
        <taxon>Halobacteriales</taxon>
        <taxon>Haloferacaceae</taxon>
        <taxon>Halonotius</taxon>
    </lineage>
</organism>
<reference evidence="3 4" key="1">
    <citation type="submission" date="2018-06" db="EMBL/GenBank/DDBJ databases">
        <title>Halonotius sp. F13-13 a new haloarchaeeon isolated from a solar saltern from Isla Cristina, Huelva, Spain.</title>
        <authorList>
            <person name="Duran-Viseras A."/>
            <person name="Sanchez-Porro C."/>
            <person name="Ventosa A."/>
        </authorList>
    </citation>
    <scope>NUCLEOTIDE SEQUENCE [LARGE SCALE GENOMIC DNA]</scope>
    <source>
        <strain evidence="3 4">F13-13</strain>
    </source>
</reference>